<dbReference type="Proteomes" id="UP001148786">
    <property type="component" value="Unassembled WGS sequence"/>
</dbReference>
<feature type="region of interest" description="Disordered" evidence="1">
    <location>
        <begin position="1019"/>
        <end position="1047"/>
    </location>
</feature>
<feature type="region of interest" description="Disordered" evidence="1">
    <location>
        <begin position="1139"/>
        <end position="1169"/>
    </location>
</feature>
<organism evidence="2 3">
    <name type="scientific">Agrocybe chaxingu</name>
    <dbReference type="NCBI Taxonomy" id="84603"/>
    <lineage>
        <taxon>Eukaryota</taxon>
        <taxon>Fungi</taxon>
        <taxon>Dikarya</taxon>
        <taxon>Basidiomycota</taxon>
        <taxon>Agaricomycotina</taxon>
        <taxon>Agaricomycetes</taxon>
        <taxon>Agaricomycetidae</taxon>
        <taxon>Agaricales</taxon>
        <taxon>Agaricineae</taxon>
        <taxon>Strophariaceae</taxon>
        <taxon>Agrocybe</taxon>
    </lineage>
</organism>
<comment type="caution">
    <text evidence="2">The sequence shown here is derived from an EMBL/GenBank/DDBJ whole genome shotgun (WGS) entry which is preliminary data.</text>
</comment>
<gene>
    <name evidence="2" type="ORF">NLJ89_g1045</name>
</gene>
<feature type="compositionally biased region" description="Acidic residues" evidence="1">
    <location>
        <begin position="1026"/>
        <end position="1043"/>
    </location>
</feature>
<evidence type="ECO:0000256" key="1">
    <source>
        <dbReference type="SAM" id="MobiDB-lite"/>
    </source>
</evidence>
<feature type="region of interest" description="Disordered" evidence="1">
    <location>
        <begin position="1187"/>
        <end position="1207"/>
    </location>
</feature>
<dbReference type="OrthoDB" id="73076at2759"/>
<protein>
    <submittedName>
        <fullName evidence="2">Uncharacterized protein</fullName>
    </submittedName>
</protein>
<feature type="compositionally biased region" description="Basic and acidic residues" evidence="1">
    <location>
        <begin position="1195"/>
        <end position="1207"/>
    </location>
</feature>
<accession>A0A9W8N0R8</accession>
<dbReference type="EMBL" id="JANKHO010000050">
    <property type="protein sequence ID" value="KAJ3516574.1"/>
    <property type="molecule type" value="Genomic_DNA"/>
</dbReference>
<keyword evidence="3" id="KW-1185">Reference proteome</keyword>
<name>A0A9W8N0R8_9AGAR</name>
<feature type="region of interest" description="Disordered" evidence="1">
    <location>
        <begin position="92"/>
        <end position="117"/>
    </location>
</feature>
<feature type="compositionally biased region" description="Polar residues" evidence="1">
    <location>
        <begin position="1147"/>
        <end position="1164"/>
    </location>
</feature>
<evidence type="ECO:0000313" key="2">
    <source>
        <dbReference type="EMBL" id="KAJ3516574.1"/>
    </source>
</evidence>
<proteinExistence type="predicted"/>
<reference evidence="2" key="1">
    <citation type="submission" date="2022-07" db="EMBL/GenBank/DDBJ databases">
        <title>Genome Sequence of Agrocybe chaxingu.</title>
        <authorList>
            <person name="Buettner E."/>
        </authorList>
    </citation>
    <scope>NUCLEOTIDE SEQUENCE</scope>
    <source>
        <strain evidence="2">MP-N11</strain>
    </source>
</reference>
<evidence type="ECO:0000313" key="3">
    <source>
        <dbReference type="Proteomes" id="UP001148786"/>
    </source>
</evidence>
<sequence length="1448" mass="162058">MEYSLQHLEERLLKGRLVKLGKEETSEDLDPDTEMINFWTHQNLISAVASTQEVPAPHSPVSPENALPGSLVIAPESTDIIPLSEAPPFEAETLLFSPSPPPLKRKRSPSPELSQKKTCLSKSIATKSKLGNTQKLDRPKIGAPGTVNTKVSGQSKGAKLKQKLNAAVLDGTFVHDPRKWAKYKATLKRIDKGFEVDDKNPRLARIVRHSRCGEKIRQKMPYDTSAFNDHVTLCDSKPVPTNPASETRTLDSIFCVQYAAQNVLPASNQFRLNDVPCPGLSSREDPRIRNYLLRTQSSSAGGISERKLAMDEYGTAYGSLSAAQKEFIDLKQHKTHRWRIDHAHGRIYAIGISPCSGVGVIRTSDSVKVANMQKEHPCPCSECNSLLSIREFKNAIQRAVPTDKNRAFVPDRHQNVNLGKLHMKTLGLQKLLDDHEEATEERSGNIFMRFARQYAEGNFDSENVFLGLLEVMVERADRSEKKKGFQNMKYPPAFDDWCHELLCIRPEAYRTFQLHFGGRSERSFRKIRSMKPAFSQGISEQTVARAARYLSDYGYPREAPLATGVDDTKLLPAFRPYYDNTLKKWFMVGGTGEPMEVVDINQLQQQIAAAKDLKASKLRLWTMSIPLPRVPPLVLAASPIASKTSAKQLASMEKSLLEHLITSEWNFNIISLGSDGTSVEREARREFQRSGFAETVTYQIPHPDKCSGPIKVELLKIFNRFMAVIQDSKHGRKTERNNIHSGAKSLVLGRFFICYQDIRKIAFDTTNSPLYIRDVEKLDRQDDRAAARLFSAATLEYIVQNDAENIGLLVYLFVFGELIDAYQSRKISHHERVRMVLRAKIFKDTWKAFLKEAGYATGRHFLSPEADDILDIIINGFLALLYIHRDILECHFPLLPWRHGSEANEHVFGFLRDDISDFTMLDVLRLIPKLAVRLMAACKHKSSKANLQRTAGGYSHTYSDSDDADLHFLSIFPSDREIALIAEDAYEEAMMLWELLGYYPSATALVNVRNFTMQMRVPTEVSNAEMSDDEGDSDGEDDDNDDEVSPRQQLQNALDDVAARQAEGCPSENVDNALDECSYAAACFNLNDLEKIEKLPENDAAALKEIQQALSATLRTIYEQGPAGAAAVRDLLAAHSIPMDPRLDAPSTHTTADATTANENSPRNARSDPLDLSGLVKVRFVNQSRESTDGVRSIRSREVEETQKKQKFKEPTERQLLAKKIYDILRLDAEQGTSTGLNRRVRYETITSGSLAAPQAGVSGNSANAQAAARSGASAIVAKRRKEFALIPLGGDLATAKVDMLSKLQPGCYGIVMIDDELMLAKVLTIYQRGGGKVAKHAWASEADTIGSVSYLPVQAWQHVRQRKFRTHWGATLSLGLPRYAHLPSNAFLYFVPKNAVRVLNDGAFLEVDQAFFENVFSKLLLHKEVIVRAVKKLLKRRKKDEDEGIVD</sequence>